<feature type="chain" id="PRO_5003624378" description="Lipoprotein" evidence="1">
    <location>
        <begin position="19"/>
        <end position="138"/>
    </location>
</feature>
<protein>
    <recommendedName>
        <fullName evidence="4">Lipoprotein</fullName>
    </recommendedName>
</protein>
<evidence type="ECO:0000313" key="2">
    <source>
        <dbReference type="EMBL" id="AFH47792.1"/>
    </source>
</evidence>
<organism evidence="2 3">
    <name type="scientific">Ignavibacterium album (strain DSM 19864 / JCM 16511 / NBRC 101810 / Mat9-16)</name>
    <dbReference type="NCBI Taxonomy" id="945713"/>
    <lineage>
        <taxon>Bacteria</taxon>
        <taxon>Pseudomonadati</taxon>
        <taxon>Ignavibacteriota</taxon>
        <taxon>Ignavibacteria</taxon>
        <taxon>Ignavibacteriales</taxon>
        <taxon>Ignavibacteriaceae</taxon>
        <taxon>Ignavibacterium</taxon>
    </lineage>
</organism>
<dbReference type="KEGG" id="ial:IALB_0078"/>
<keyword evidence="1" id="KW-0732">Signal</keyword>
<dbReference type="STRING" id="945713.IALB_0078"/>
<proteinExistence type="predicted"/>
<dbReference type="RefSeq" id="WP_014558952.1">
    <property type="nucleotide sequence ID" value="NC_017464.1"/>
</dbReference>
<dbReference type="AlphaFoldDB" id="I0AFN5"/>
<gene>
    <name evidence="2" type="ordered locus">IALB_0078</name>
</gene>
<accession>I0AFN5</accession>
<evidence type="ECO:0008006" key="4">
    <source>
        <dbReference type="Google" id="ProtNLM"/>
    </source>
</evidence>
<dbReference type="Proteomes" id="UP000007394">
    <property type="component" value="Chromosome"/>
</dbReference>
<evidence type="ECO:0000256" key="1">
    <source>
        <dbReference type="SAM" id="SignalP"/>
    </source>
</evidence>
<sequence>MKYLIMTLIVLLQITGCAQPNTKTTIEFGITNPQPGKIYKIFAEVKSDTSTSRLVNDMDYLSPDVSDLEIQLKNFRTVGDTLFGEYSFNDTTVKQYLKAGCIQVNISNLKYSAMITTSWAALDMIEPKPGGFFIRRKK</sequence>
<name>I0AFN5_IGNAJ</name>
<keyword evidence="3" id="KW-1185">Reference proteome</keyword>
<dbReference type="EMBL" id="CP003418">
    <property type="protein sequence ID" value="AFH47792.1"/>
    <property type="molecule type" value="Genomic_DNA"/>
</dbReference>
<evidence type="ECO:0000313" key="3">
    <source>
        <dbReference type="Proteomes" id="UP000007394"/>
    </source>
</evidence>
<dbReference type="HOGENOM" id="CLU_1852494_0_0_10"/>
<reference evidence="2 3" key="1">
    <citation type="journal article" date="2012" name="Front. Microbiol.">
        <title>Complete genome of Ignavibacterium album, a metabolically versatile, flagellated, facultative anaerobe from the phylum Chlorobi.</title>
        <authorList>
            <person name="Liu Z."/>
            <person name="Frigaard N.-U."/>
            <person name="Vogl K."/>
            <person name="Iino T."/>
            <person name="Ohkuma M."/>
            <person name="Overmann J."/>
            <person name="Bryant D.A."/>
        </authorList>
    </citation>
    <scope>NUCLEOTIDE SEQUENCE [LARGE SCALE GENOMIC DNA]</scope>
    <source>
        <strain evidence="3">DSM 19864 / JCM 16511 / NBRC 101810 / Mat9-16</strain>
    </source>
</reference>
<feature type="signal peptide" evidence="1">
    <location>
        <begin position="1"/>
        <end position="18"/>
    </location>
</feature>